<evidence type="ECO:0000259" key="3">
    <source>
        <dbReference type="SMART" id="SM00093"/>
    </source>
</evidence>
<feature type="domain" description="Serpin" evidence="3">
    <location>
        <begin position="7"/>
        <end position="333"/>
    </location>
</feature>
<dbReference type="InterPro" id="IPR036186">
    <property type="entry name" value="Serpin_sf"/>
</dbReference>
<dbReference type="STRING" id="27835.A0A0N4YNE2"/>
<evidence type="ECO:0000256" key="1">
    <source>
        <dbReference type="ARBA" id="ARBA00009500"/>
    </source>
</evidence>
<dbReference type="PANTHER" id="PTHR11461:SF211">
    <property type="entry name" value="GH10112P-RELATED"/>
    <property type="match status" value="1"/>
</dbReference>
<organism evidence="6">
    <name type="scientific">Nippostrongylus brasiliensis</name>
    <name type="common">Rat hookworm</name>
    <dbReference type="NCBI Taxonomy" id="27835"/>
    <lineage>
        <taxon>Eukaryota</taxon>
        <taxon>Metazoa</taxon>
        <taxon>Ecdysozoa</taxon>
        <taxon>Nematoda</taxon>
        <taxon>Chromadorea</taxon>
        <taxon>Rhabditida</taxon>
        <taxon>Rhabditina</taxon>
        <taxon>Rhabditomorpha</taxon>
        <taxon>Strongyloidea</taxon>
        <taxon>Heligmosomidae</taxon>
        <taxon>Nippostrongylus</taxon>
    </lineage>
</organism>
<dbReference type="AlphaFoldDB" id="A0A0N4YNE2"/>
<dbReference type="Gene3D" id="2.30.39.10">
    <property type="entry name" value="Alpha-1-antitrypsin, domain 1"/>
    <property type="match status" value="2"/>
</dbReference>
<gene>
    <name evidence="4" type="ORF">NBR_LOCUS18754</name>
</gene>
<reference evidence="6" key="1">
    <citation type="submission" date="2017-02" db="UniProtKB">
        <authorList>
            <consortium name="WormBaseParasite"/>
        </authorList>
    </citation>
    <scope>IDENTIFICATION</scope>
</reference>
<dbReference type="SMART" id="SM00093">
    <property type="entry name" value="SERPIN"/>
    <property type="match status" value="2"/>
</dbReference>
<keyword evidence="5" id="KW-1185">Reference proteome</keyword>
<dbReference type="GO" id="GO:0005615">
    <property type="term" value="C:extracellular space"/>
    <property type="evidence" value="ECO:0007669"/>
    <property type="project" value="InterPro"/>
</dbReference>
<proteinExistence type="inferred from homology"/>
<name>A0A0N4YNE2_NIPBR</name>
<dbReference type="PANTHER" id="PTHR11461">
    <property type="entry name" value="SERINE PROTEASE INHIBITOR, SERPIN"/>
    <property type="match status" value="1"/>
</dbReference>
<reference evidence="4 5" key="2">
    <citation type="submission" date="2018-11" db="EMBL/GenBank/DDBJ databases">
        <authorList>
            <consortium name="Pathogen Informatics"/>
        </authorList>
    </citation>
    <scope>NUCLEOTIDE SEQUENCE [LARGE SCALE GENOMIC DNA]</scope>
</reference>
<accession>A0A0N4YNE2</accession>
<evidence type="ECO:0000313" key="4">
    <source>
        <dbReference type="EMBL" id="VDL82479.1"/>
    </source>
</evidence>
<sequence>MFLTAETDFATKLLQQATYEESLVISPISLLLTLAMVQAGAKGTTKSQISNAISKGFYNKQYTPSKSYVDAINGNYSATVQTLDFGNADAAARTINGYVYKNTAGKINAKVRADTVKGSSSLLVSAIYFNAKWLNPFNKSLTAVDTFYSAQQEYRQIPFMIGIRTELYSEDDELKVLSLPFKDGAYSFVMILPKMMYYRIDLRPKFTVARFQRLISQLKRTTVYCQIPRLQFDTEYNATEPLTSLGVSDMFSNKSDLSGITPGQPLKVSGVIHRAVMQVDEDGVTSSAPMVSAKPYKEFPDGGPMDVFQANIPFWFIVTKSGNPLFIGQMFLTAETDFGVNMLRQGAVDQSLVVSPISVIFALAMVQAGAKGTTKSQITSLISKGSSDATIQNYYANLSSQVLNAKEDVKAKIANGFFLNKQYTILKSYEETITKKYSAKVQSLDFSQAEATAKTIDNFINATTEGKINNMVKADMVRGAFSLIVNAIYFFGKWLIPFDSKLTAKGTFFSGNKKNRMVDFMNAKQKRQPYAEDADLQLLSLPYKDTTFAFNILLPKKKYGLNDLRAKLTGARIQALLSQLKSTYVTYTIPKMNIETEFPLKKALIAMGATDMFSSKADLTGITKSPPLMVSDATHRALIEVDEGGTTAAAATVIVMTRTSSISVVDPIIFKADHPFWFILTKDNNPLFIGQYV</sequence>
<feature type="domain" description="Serpin" evidence="3">
    <location>
        <begin position="340"/>
        <end position="693"/>
    </location>
</feature>
<dbReference type="OMA" id="KYFHSEA"/>
<comment type="similarity">
    <text evidence="1 2">Belongs to the serpin family.</text>
</comment>
<evidence type="ECO:0000313" key="6">
    <source>
        <dbReference type="WBParaSite" id="NBR_0001875301-mRNA-1"/>
    </source>
</evidence>
<dbReference type="InterPro" id="IPR000215">
    <property type="entry name" value="Serpin_fam"/>
</dbReference>
<dbReference type="WBParaSite" id="NBR_0001875301-mRNA-1">
    <property type="protein sequence ID" value="NBR_0001875301-mRNA-1"/>
    <property type="gene ID" value="NBR_0001875301"/>
</dbReference>
<evidence type="ECO:0000313" key="5">
    <source>
        <dbReference type="Proteomes" id="UP000271162"/>
    </source>
</evidence>
<dbReference type="Gene3D" id="3.30.497.10">
    <property type="entry name" value="Antithrombin, subunit I, domain 2"/>
    <property type="match status" value="3"/>
</dbReference>
<dbReference type="SUPFAM" id="SSF56574">
    <property type="entry name" value="Serpins"/>
    <property type="match status" value="2"/>
</dbReference>
<dbReference type="Proteomes" id="UP000271162">
    <property type="component" value="Unassembled WGS sequence"/>
</dbReference>
<dbReference type="EMBL" id="UYSL01023649">
    <property type="protein sequence ID" value="VDL82479.1"/>
    <property type="molecule type" value="Genomic_DNA"/>
</dbReference>
<dbReference type="InterPro" id="IPR042185">
    <property type="entry name" value="Serpin_sf_2"/>
</dbReference>
<evidence type="ECO:0000256" key="2">
    <source>
        <dbReference type="RuleBase" id="RU000411"/>
    </source>
</evidence>
<dbReference type="GO" id="GO:0004867">
    <property type="term" value="F:serine-type endopeptidase inhibitor activity"/>
    <property type="evidence" value="ECO:0007669"/>
    <property type="project" value="InterPro"/>
</dbReference>
<dbReference type="InterPro" id="IPR023796">
    <property type="entry name" value="Serpin_dom"/>
</dbReference>
<protein>
    <submittedName>
        <fullName evidence="6">LP15633p (inferred by orthology to a D. melanogaster protein)</fullName>
    </submittedName>
</protein>
<dbReference type="InterPro" id="IPR042178">
    <property type="entry name" value="Serpin_sf_1"/>
</dbReference>
<dbReference type="Pfam" id="PF00079">
    <property type="entry name" value="Serpin"/>
    <property type="match status" value="3"/>
</dbReference>